<dbReference type="Proteomes" id="UP000485058">
    <property type="component" value="Unassembled WGS sequence"/>
</dbReference>
<gene>
    <name evidence="5" type="ORF">HaLaN_21549</name>
</gene>
<evidence type="ECO:0000313" key="6">
    <source>
        <dbReference type="Proteomes" id="UP000485058"/>
    </source>
</evidence>
<dbReference type="InterPro" id="IPR036770">
    <property type="entry name" value="Ankyrin_rpt-contain_sf"/>
</dbReference>
<dbReference type="PANTHER" id="PTHR24171">
    <property type="entry name" value="ANKYRIN REPEAT DOMAIN-CONTAINING PROTEIN 39-RELATED"/>
    <property type="match status" value="1"/>
</dbReference>
<keyword evidence="4" id="KW-0732">Signal</keyword>
<name>A0A699ZW83_HAELA</name>
<evidence type="ECO:0000256" key="1">
    <source>
        <dbReference type="ARBA" id="ARBA00022737"/>
    </source>
</evidence>
<evidence type="ECO:0000313" key="5">
    <source>
        <dbReference type="EMBL" id="GFH23859.1"/>
    </source>
</evidence>
<dbReference type="EMBL" id="BLLF01002381">
    <property type="protein sequence ID" value="GFH23859.1"/>
    <property type="molecule type" value="Genomic_DNA"/>
</dbReference>
<feature type="repeat" description="ANK" evidence="3">
    <location>
        <begin position="1"/>
        <end position="33"/>
    </location>
</feature>
<keyword evidence="6" id="KW-1185">Reference proteome</keyword>
<protein>
    <submittedName>
        <fullName evidence="5">ANK_REP_REGION domain-containing protein</fullName>
    </submittedName>
</protein>
<organism evidence="5 6">
    <name type="scientific">Haematococcus lacustris</name>
    <name type="common">Green alga</name>
    <name type="synonym">Haematococcus pluvialis</name>
    <dbReference type="NCBI Taxonomy" id="44745"/>
    <lineage>
        <taxon>Eukaryota</taxon>
        <taxon>Viridiplantae</taxon>
        <taxon>Chlorophyta</taxon>
        <taxon>core chlorophytes</taxon>
        <taxon>Chlorophyceae</taxon>
        <taxon>CS clade</taxon>
        <taxon>Chlamydomonadales</taxon>
        <taxon>Haematococcaceae</taxon>
        <taxon>Haematococcus</taxon>
    </lineage>
</organism>
<dbReference type="Gene3D" id="1.25.40.20">
    <property type="entry name" value="Ankyrin repeat-containing domain"/>
    <property type="match status" value="1"/>
</dbReference>
<comment type="caution">
    <text evidence="5">The sequence shown here is derived from an EMBL/GenBank/DDBJ whole genome shotgun (WGS) entry which is preliminary data.</text>
</comment>
<dbReference type="SUPFAM" id="SSF48403">
    <property type="entry name" value="Ankyrin repeat"/>
    <property type="match status" value="1"/>
</dbReference>
<dbReference type="PRINTS" id="PR01415">
    <property type="entry name" value="ANKYRIN"/>
</dbReference>
<evidence type="ECO:0000256" key="3">
    <source>
        <dbReference type="PROSITE-ProRule" id="PRU00023"/>
    </source>
</evidence>
<dbReference type="InterPro" id="IPR002110">
    <property type="entry name" value="Ankyrin_rpt"/>
</dbReference>
<reference evidence="5 6" key="1">
    <citation type="submission" date="2020-02" db="EMBL/GenBank/DDBJ databases">
        <title>Draft genome sequence of Haematococcus lacustris strain NIES-144.</title>
        <authorList>
            <person name="Morimoto D."/>
            <person name="Nakagawa S."/>
            <person name="Yoshida T."/>
            <person name="Sawayama S."/>
        </authorList>
    </citation>
    <scope>NUCLEOTIDE SEQUENCE [LARGE SCALE GENOMIC DNA]</scope>
    <source>
        <strain evidence="5 6">NIES-144</strain>
    </source>
</reference>
<evidence type="ECO:0000256" key="4">
    <source>
        <dbReference type="SAM" id="SignalP"/>
    </source>
</evidence>
<keyword evidence="2 3" id="KW-0040">ANK repeat</keyword>
<feature type="signal peptide" evidence="4">
    <location>
        <begin position="1"/>
        <end position="20"/>
    </location>
</feature>
<dbReference type="Pfam" id="PF12796">
    <property type="entry name" value="Ank_2"/>
    <property type="match status" value="1"/>
</dbReference>
<feature type="non-terminal residue" evidence="5">
    <location>
        <position position="91"/>
    </location>
</feature>
<dbReference type="AlphaFoldDB" id="A0A699ZW83"/>
<evidence type="ECO:0000256" key="2">
    <source>
        <dbReference type="ARBA" id="ARBA00023043"/>
    </source>
</evidence>
<proteinExistence type="predicted"/>
<accession>A0A699ZW83</accession>
<dbReference type="PROSITE" id="PS50297">
    <property type="entry name" value="ANK_REP_REGION"/>
    <property type="match status" value="2"/>
</dbReference>
<keyword evidence="1" id="KW-0677">Repeat</keyword>
<feature type="repeat" description="ANK" evidence="3">
    <location>
        <begin position="34"/>
        <end position="68"/>
    </location>
</feature>
<sequence length="91" mass="9631">MGQTALHIAALWGNLEAAAALLRLGTPANIRNTRGSTPLHFAASAKRNCKEMCELLLQHGAHTDPVDMAGRVPYEMAASDDLRALLGGPDP</sequence>
<dbReference type="PROSITE" id="PS50088">
    <property type="entry name" value="ANK_REPEAT"/>
    <property type="match status" value="2"/>
</dbReference>
<dbReference type="SMART" id="SM00248">
    <property type="entry name" value="ANK"/>
    <property type="match status" value="2"/>
</dbReference>
<feature type="chain" id="PRO_5025661588" evidence="4">
    <location>
        <begin position="21"/>
        <end position="91"/>
    </location>
</feature>